<feature type="compositionally biased region" description="Basic and acidic residues" evidence="3">
    <location>
        <begin position="542"/>
        <end position="551"/>
    </location>
</feature>
<reference evidence="6" key="2">
    <citation type="submission" date="2017-02" db="UniProtKB">
        <authorList>
            <consortium name="WormBaseParasite"/>
        </authorList>
    </citation>
    <scope>IDENTIFICATION</scope>
</reference>
<feature type="compositionally biased region" description="Basic and acidic residues" evidence="3">
    <location>
        <begin position="500"/>
        <end position="525"/>
    </location>
</feature>
<dbReference type="SUPFAM" id="SSF48726">
    <property type="entry name" value="Immunoglobulin"/>
    <property type="match status" value="3"/>
</dbReference>
<feature type="compositionally biased region" description="Low complexity" evidence="3">
    <location>
        <begin position="645"/>
        <end position="662"/>
    </location>
</feature>
<dbReference type="InterPro" id="IPR003598">
    <property type="entry name" value="Ig_sub2"/>
</dbReference>
<dbReference type="SMART" id="SM00060">
    <property type="entry name" value="FN3"/>
    <property type="match status" value="3"/>
</dbReference>
<evidence type="ECO:0000256" key="3">
    <source>
        <dbReference type="SAM" id="MobiDB-lite"/>
    </source>
</evidence>
<proteinExistence type="predicted"/>
<feature type="domain" description="Fibronectin type-III" evidence="4">
    <location>
        <begin position="1049"/>
        <end position="1132"/>
    </location>
</feature>
<dbReference type="InterPro" id="IPR013098">
    <property type="entry name" value="Ig_I-set"/>
</dbReference>
<dbReference type="Pfam" id="PF07679">
    <property type="entry name" value="I-set"/>
    <property type="match status" value="2"/>
</dbReference>
<evidence type="ECO:0000313" key="6">
    <source>
        <dbReference type="WBParaSite" id="ACAC_0000947901-mRNA-1"/>
    </source>
</evidence>
<dbReference type="Proteomes" id="UP000035642">
    <property type="component" value="Unassembled WGS sequence"/>
</dbReference>
<protein>
    <submittedName>
        <fullName evidence="6">Fibronectin type-III domain-containing protein</fullName>
    </submittedName>
</protein>
<dbReference type="PANTHER" id="PTHR13817:SF151">
    <property type="entry name" value="TITIN"/>
    <property type="match status" value="1"/>
</dbReference>
<dbReference type="InterPro" id="IPR013783">
    <property type="entry name" value="Ig-like_fold"/>
</dbReference>
<keyword evidence="1" id="KW-0677">Repeat</keyword>
<dbReference type="PROSITE" id="PS50853">
    <property type="entry name" value="FN3"/>
    <property type="match status" value="3"/>
</dbReference>
<dbReference type="CDD" id="cd00063">
    <property type="entry name" value="FN3"/>
    <property type="match status" value="3"/>
</dbReference>
<dbReference type="STRING" id="6313.A0A0K0DEZ0"/>
<sequence length="1132" mass="128538">MEVFDVPSAPTNAIAKDIGSTKATISWNKPEFSNGSEITEYCVERKSVEYSRWRVVGRVPANCLSFTAHDLFSNDLYTFRVSAVNAIGHSKPSNTVDVETIEENEAEDYIEHTDEVSASRDVDENGELPEEIEEEFIVTGVLPTKTDTTTDLEDTDASEEITLKVPRQEVDDELKEKPKEKAEIVKELKKDEDLREEIGQEKETEQKPKKEVEPKEAASPIEKAKRKEEKAQDDKFKKEVEPREESKTGEELKPEERDKSKQKVEKDKKKEKKEMKQEEKITVTEEHKVESKEFKASEKVEEEVKKEAKPEERLSKEEELKPEEKFEPRKVKKTKEEIKKKKTIEEKAIPKEDHKQEVVEMKEEQKRSEQATQEMRPEKKEESEEEQKPEGMVEPTKKITEDKVGKKKAPKELVIPDEISTRFGEPSILHSETEITTKITAVEGNAEATSPIKQPQSASISMKVESAREALSKTEQSESDVFEFTFRKKSDDLDGVNEKMSIKLRNEEPERAIKVEQEEKKHTEDTVVTEKTSTKKKKKKVVQKEEKEQKSTPEQNGTIEKKDVEIKGIEETEAVKIPNQEDEPVSKTSGDMLDYERKSSITEAREKLPEVILPRRMSAKSEEVITEEGVLSATTEERTPQTGDVLSNLSSRRSSGASEVGSYSISRRKMRKSGFVSAPGPEMFALRGDTVRFECELVNEDDKVEWFINDKSYAAEPRSLEEADGPFRRLTIRNLTPEDTGMIVEVRLKENVVTSKLVVEEILAEITKRLDYKSTGEEGKPVTLTIGLDHPAKEVKWYKDNEEITESLKYDIGVKNNFCYLTIKKVEYENAGQYTVIADGSKSYTNLRILGKPRIKTTEHELVEIERNENIMLSATFDCQEEPTAMCLFNGEVLHEDAKTHLEVHQNTVKFCKRNATKADSGEYTIKLSNEFGEDLETFNVKVKDVPGAPSSISVKEVGSDTISIKWEKSLDDCGAPITGYIIEKKEDGRRTFHKVAQVSGSKTSYVVEELENATSYVLRVSAVNKYGPGEYIETPVVTTATPFMAPQIAKPPTISDITDDGCVLTWQKPLEDGGSPIYGYDVYRREDGGGWMKVNTSKYKHLSDKMGMRIELLESECLIVYLKINGVLHGE</sequence>
<dbReference type="InterPro" id="IPR050964">
    <property type="entry name" value="Striated_Muscle_Regulatory"/>
</dbReference>
<reference evidence="5" key="1">
    <citation type="submission" date="2012-09" db="EMBL/GenBank/DDBJ databases">
        <authorList>
            <person name="Martin A.A."/>
        </authorList>
    </citation>
    <scope>NUCLEOTIDE SEQUENCE</scope>
</reference>
<feature type="region of interest" description="Disordered" evidence="3">
    <location>
        <begin position="624"/>
        <end position="663"/>
    </location>
</feature>
<dbReference type="InterPro" id="IPR036179">
    <property type="entry name" value="Ig-like_dom_sf"/>
</dbReference>
<dbReference type="WBParaSite" id="ACAC_0000947901-mRNA-1">
    <property type="protein sequence ID" value="ACAC_0000947901-mRNA-1"/>
    <property type="gene ID" value="ACAC_0000947901"/>
</dbReference>
<dbReference type="Gene3D" id="2.60.40.10">
    <property type="entry name" value="Immunoglobulins"/>
    <property type="match status" value="6"/>
</dbReference>
<evidence type="ECO:0000256" key="1">
    <source>
        <dbReference type="ARBA" id="ARBA00022737"/>
    </source>
</evidence>
<dbReference type="InterPro" id="IPR003599">
    <property type="entry name" value="Ig_sub"/>
</dbReference>
<feature type="region of interest" description="Disordered" evidence="3">
    <location>
        <begin position="166"/>
        <end position="410"/>
    </location>
</feature>
<feature type="compositionally biased region" description="Basic and acidic residues" evidence="3">
    <location>
        <begin position="559"/>
        <end position="574"/>
    </location>
</feature>
<dbReference type="SMART" id="SM00408">
    <property type="entry name" value="IGc2"/>
    <property type="match status" value="2"/>
</dbReference>
<dbReference type="AlphaFoldDB" id="A0A0K0DEZ0"/>
<dbReference type="Pfam" id="PF00041">
    <property type="entry name" value="fn3"/>
    <property type="match status" value="2"/>
</dbReference>
<keyword evidence="5" id="KW-1185">Reference proteome</keyword>
<feature type="domain" description="Fibronectin type-III" evidence="4">
    <location>
        <begin position="949"/>
        <end position="1043"/>
    </location>
</feature>
<feature type="domain" description="Fibronectin type-III" evidence="4">
    <location>
        <begin position="9"/>
        <end position="103"/>
    </location>
</feature>
<name>A0A0K0DEZ0_ANGCA</name>
<organism evidence="5 6">
    <name type="scientific">Angiostrongylus cantonensis</name>
    <name type="common">Rat lungworm</name>
    <dbReference type="NCBI Taxonomy" id="6313"/>
    <lineage>
        <taxon>Eukaryota</taxon>
        <taxon>Metazoa</taxon>
        <taxon>Ecdysozoa</taxon>
        <taxon>Nematoda</taxon>
        <taxon>Chromadorea</taxon>
        <taxon>Rhabditida</taxon>
        <taxon>Rhabditina</taxon>
        <taxon>Rhabditomorpha</taxon>
        <taxon>Strongyloidea</taxon>
        <taxon>Metastrongylidae</taxon>
        <taxon>Angiostrongylus</taxon>
    </lineage>
</organism>
<dbReference type="InterPro" id="IPR003961">
    <property type="entry name" value="FN3_dom"/>
</dbReference>
<evidence type="ECO:0000256" key="2">
    <source>
        <dbReference type="ARBA" id="ARBA00023157"/>
    </source>
</evidence>
<feature type="region of interest" description="Disordered" evidence="3">
    <location>
        <begin position="500"/>
        <end position="599"/>
    </location>
</feature>
<evidence type="ECO:0000259" key="4">
    <source>
        <dbReference type="PROSITE" id="PS50853"/>
    </source>
</evidence>
<dbReference type="SUPFAM" id="SSF49265">
    <property type="entry name" value="Fibronectin type III"/>
    <property type="match status" value="2"/>
</dbReference>
<dbReference type="PANTHER" id="PTHR13817">
    <property type="entry name" value="TITIN"/>
    <property type="match status" value="1"/>
</dbReference>
<dbReference type="CDD" id="cd00096">
    <property type="entry name" value="Ig"/>
    <property type="match status" value="2"/>
</dbReference>
<keyword evidence="2" id="KW-1015">Disulfide bond</keyword>
<dbReference type="SMART" id="SM00409">
    <property type="entry name" value="IG"/>
    <property type="match status" value="3"/>
</dbReference>
<evidence type="ECO:0000313" key="5">
    <source>
        <dbReference type="Proteomes" id="UP000035642"/>
    </source>
</evidence>
<dbReference type="InterPro" id="IPR036116">
    <property type="entry name" value="FN3_sf"/>
</dbReference>
<accession>A0A0K0DEZ0</accession>
<feature type="compositionally biased region" description="Basic and acidic residues" evidence="3">
    <location>
        <begin position="166"/>
        <end position="404"/>
    </location>
</feature>